<evidence type="ECO:0000313" key="10">
    <source>
        <dbReference type="EMBL" id="TKA63055.1"/>
    </source>
</evidence>
<feature type="non-terminal residue" evidence="10">
    <location>
        <position position="389"/>
    </location>
</feature>
<dbReference type="OrthoDB" id="3944016at2759"/>
<keyword evidence="2" id="KW-0479">Metal-binding</keyword>
<feature type="domain" description="BED-type" evidence="9">
    <location>
        <begin position="69"/>
        <end position="128"/>
    </location>
</feature>
<evidence type="ECO:0000313" key="11">
    <source>
        <dbReference type="Proteomes" id="UP000308768"/>
    </source>
</evidence>
<evidence type="ECO:0000256" key="1">
    <source>
        <dbReference type="ARBA" id="ARBA00004123"/>
    </source>
</evidence>
<evidence type="ECO:0000256" key="5">
    <source>
        <dbReference type="ARBA" id="ARBA00023015"/>
    </source>
</evidence>
<sequence length="389" mass="44724">MSLSRLTSPSPTLDSVVDSFTEESRLTELFHKGNLPPQLHLSQTDASGFKLDHLEYRIRLNVLGPQKRKKRAWVWAHGVDVLDTKDDNLWLCKYCYQQKKKIKTYISTATNHVVEHLFKNHRINETGLVEMKANEDIGELLQRQKKQRMPLLIGAHSGENIAGLVKNVIKDYRVGSKIGYFVMDNASNNDTSLQVLSKEFNIDVKKQRLRCSGHIINLVCKAILLGTDSDCFEDGLLQLVDGDMIEQIVDEFEQVIQSADEIKKVEWWRKKGPVGKLHNLVVHIMWTPQRRQLFRSKQQDLQATKPLLLTVNGGIRWNSTHDMIERALQLKDAIDLYVNHAKQVLETADIVKDELTLEDWQELTELRDLLQPMKETTKRLEGNAHTGAY</sequence>
<evidence type="ECO:0000256" key="8">
    <source>
        <dbReference type="PROSITE-ProRule" id="PRU00027"/>
    </source>
</evidence>
<evidence type="ECO:0000256" key="3">
    <source>
        <dbReference type="ARBA" id="ARBA00022771"/>
    </source>
</evidence>
<keyword evidence="6" id="KW-0804">Transcription</keyword>
<reference evidence="10 11" key="1">
    <citation type="submission" date="2017-03" db="EMBL/GenBank/DDBJ databases">
        <title>Genomes of endolithic fungi from Antarctica.</title>
        <authorList>
            <person name="Coleine C."/>
            <person name="Masonjones S."/>
            <person name="Stajich J.E."/>
        </authorList>
    </citation>
    <scope>NUCLEOTIDE SEQUENCE [LARGE SCALE GENOMIC DNA]</scope>
    <source>
        <strain evidence="10 11">CCFEE 5187</strain>
    </source>
</reference>
<keyword evidence="5" id="KW-0805">Transcription regulation</keyword>
<dbReference type="SUPFAM" id="SSF53098">
    <property type="entry name" value="Ribonuclease H-like"/>
    <property type="match status" value="1"/>
</dbReference>
<dbReference type="GO" id="GO:0003677">
    <property type="term" value="F:DNA binding"/>
    <property type="evidence" value="ECO:0007669"/>
    <property type="project" value="InterPro"/>
</dbReference>
<evidence type="ECO:0000256" key="6">
    <source>
        <dbReference type="ARBA" id="ARBA00023163"/>
    </source>
</evidence>
<dbReference type="InterPro" id="IPR052035">
    <property type="entry name" value="ZnF_BED_domain_contain"/>
</dbReference>
<evidence type="ECO:0000256" key="7">
    <source>
        <dbReference type="ARBA" id="ARBA00023242"/>
    </source>
</evidence>
<dbReference type="STRING" id="331657.A0A4U0WN64"/>
<accession>A0A4U0WN64</accession>
<keyword evidence="7" id="KW-0539">Nucleus</keyword>
<dbReference type="GO" id="GO:0005634">
    <property type="term" value="C:nucleus"/>
    <property type="evidence" value="ECO:0007669"/>
    <property type="project" value="UniProtKB-SubCell"/>
</dbReference>
<evidence type="ECO:0000259" key="9">
    <source>
        <dbReference type="PROSITE" id="PS50808"/>
    </source>
</evidence>
<dbReference type="PANTHER" id="PTHR46481">
    <property type="entry name" value="ZINC FINGER BED DOMAIN-CONTAINING PROTEIN 4"/>
    <property type="match status" value="1"/>
</dbReference>
<dbReference type="InterPro" id="IPR003656">
    <property type="entry name" value="Znf_BED"/>
</dbReference>
<keyword evidence="11" id="KW-1185">Reference proteome</keyword>
<evidence type="ECO:0000256" key="4">
    <source>
        <dbReference type="ARBA" id="ARBA00022833"/>
    </source>
</evidence>
<keyword evidence="3 8" id="KW-0863">Zinc-finger</keyword>
<dbReference type="PANTHER" id="PTHR46481:SF10">
    <property type="entry name" value="ZINC FINGER BED DOMAIN-CONTAINING PROTEIN 39"/>
    <property type="match status" value="1"/>
</dbReference>
<comment type="caution">
    <text evidence="10">The sequence shown here is derived from an EMBL/GenBank/DDBJ whole genome shotgun (WGS) entry which is preliminary data.</text>
</comment>
<dbReference type="PROSITE" id="PS50808">
    <property type="entry name" value="ZF_BED"/>
    <property type="match status" value="1"/>
</dbReference>
<dbReference type="EMBL" id="NAJN01001459">
    <property type="protein sequence ID" value="TKA63055.1"/>
    <property type="molecule type" value="Genomic_DNA"/>
</dbReference>
<evidence type="ECO:0000256" key="2">
    <source>
        <dbReference type="ARBA" id="ARBA00022723"/>
    </source>
</evidence>
<protein>
    <recommendedName>
        <fullName evidence="9">BED-type domain-containing protein</fullName>
    </recommendedName>
</protein>
<organism evidence="10 11">
    <name type="scientific">Cryomyces minteri</name>
    <dbReference type="NCBI Taxonomy" id="331657"/>
    <lineage>
        <taxon>Eukaryota</taxon>
        <taxon>Fungi</taxon>
        <taxon>Dikarya</taxon>
        <taxon>Ascomycota</taxon>
        <taxon>Pezizomycotina</taxon>
        <taxon>Dothideomycetes</taxon>
        <taxon>Dothideomycetes incertae sedis</taxon>
        <taxon>Cryomyces</taxon>
    </lineage>
</organism>
<keyword evidence="4" id="KW-0862">Zinc</keyword>
<comment type="subcellular location">
    <subcellularLocation>
        <location evidence="1">Nucleus</location>
    </subcellularLocation>
</comment>
<dbReference type="GO" id="GO:0008270">
    <property type="term" value="F:zinc ion binding"/>
    <property type="evidence" value="ECO:0007669"/>
    <property type="project" value="UniProtKB-KW"/>
</dbReference>
<dbReference type="Proteomes" id="UP000308768">
    <property type="component" value="Unassembled WGS sequence"/>
</dbReference>
<dbReference type="InterPro" id="IPR012337">
    <property type="entry name" value="RNaseH-like_sf"/>
</dbReference>
<gene>
    <name evidence="10" type="ORF">B0A49_08853</name>
</gene>
<dbReference type="AlphaFoldDB" id="A0A4U0WN64"/>
<proteinExistence type="predicted"/>
<name>A0A4U0WN64_9PEZI</name>